<dbReference type="FunCoup" id="R7TRP9">
    <property type="interactions" value="1841"/>
</dbReference>
<gene>
    <name evidence="8" type="ORF">CAPTEDRAFT_182381</name>
</gene>
<dbReference type="PANTHER" id="PTHR14152:SF5">
    <property type="entry name" value="U4_U6.U5 TRI-SNRNP-ASSOCIATED PROTEIN 1"/>
    <property type="match status" value="1"/>
</dbReference>
<proteinExistence type="inferred from homology"/>
<evidence type="ECO:0000256" key="6">
    <source>
        <dbReference type="SAM" id="Coils"/>
    </source>
</evidence>
<dbReference type="EnsemblMetazoa" id="CapteT182381">
    <property type="protein sequence ID" value="CapteP182381"/>
    <property type="gene ID" value="CapteG182381"/>
</dbReference>
<dbReference type="STRING" id="283909.R7TRP9"/>
<feature type="compositionally biased region" description="Basic and acidic residues" evidence="7">
    <location>
        <begin position="59"/>
        <end position="70"/>
    </location>
</feature>
<dbReference type="OMA" id="KRRDYTG"/>
<name>R7TRP9_CAPTE</name>
<feature type="compositionally biased region" description="Basic and acidic residues" evidence="7">
    <location>
        <begin position="28"/>
        <end position="52"/>
    </location>
</feature>
<dbReference type="EMBL" id="KB309537">
    <property type="protein sequence ID" value="ELT94176.1"/>
    <property type="molecule type" value="Genomic_DNA"/>
</dbReference>
<keyword evidence="4" id="KW-0508">mRNA splicing</keyword>
<feature type="region of interest" description="Disordered" evidence="7">
    <location>
        <begin position="1"/>
        <end position="168"/>
    </location>
</feature>
<reference evidence="10" key="1">
    <citation type="submission" date="2012-12" db="EMBL/GenBank/DDBJ databases">
        <authorList>
            <person name="Hellsten U."/>
            <person name="Grimwood J."/>
            <person name="Chapman J.A."/>
            <person name="Shapiro H."/>
            <person name="Aerts A."/>
            <person name="Otillar R.P."/>
            <person name="Terry A.Y."/>
            <person name="Boore J.L."/>
            <person name="Simakov O."/>
            <person name="Marletaz F."/>
            <person name="Cho S.-J."/>
            <person name="Edsinger-Gonzales E."/>
            <person name="Havlak P."/>
            <person name="Kuo D.-H."/>
            <person name="Larsson T."/>
            <person name="Lv J."/>
            <person name="Arendt D."/>
            <person name="Savage R."/>
            <person name="Osoegawa K."/>
            <person name="de Jong P."/>
            <person name="Lindberg D.R."/>
            <person name="Seaver E.C."/>
            <person name="Weisblat D.A."/>
            <person name="Putnam N.H."/>
            <person name="Grigoriev I.V."/>
            <person name="Rokhsar D.S."/>
        </authorList>
    </citation>
    <scope>NUCLEOTIDE SEQUENCE</scope>
    <source>
        <strain evidence="10">I ESC-2004</strain>
    </source>
</reference>
<evidence type="ECO:0000256" key="3">
    <source>
        <dbReference type="ARBA" id="ARBA00022664"/>
    </source>
</evidence>
<dbReference type="Pfam" id="PF03343">
    <property type="entry name" value="SART-1"/>
    <property type="match status" value="1"/>
</dbReference>
<dbReference type="GO" id="GO:0045292">
    <property type="term" value="P:mRNA cis splicing, via spliceosome"/>
    <property type="evidence" value="ECO:0007669"/>
    <property type="project" value="TreeGrafter"/>
</dbReference>
<comment type="similarity">
    <text evidence="2">Belongs to the SNU66/SART1 family.</text>
</comment>
<feature type="compositionally biased region" description="Basic and acidic residues" evidence="7">
    <location>
        <begin position="155"/>
        <end position="165"/>
    </location>
</feature>
<keyword evidence="3" id="KW-0507">mRNA processing</keyword>
<feature type="region of interest" description="Disordered" evidence="7">
    <location>
        <begin position="292"/>
        <end position="311"/>
    </location>
</feature>
<reference evidence="9" key="3">
    <citation type="submission" date="2015-06" db="UniProtKB">
        <authorList>
            <consortium name="EnsemblMetazoa"/>
        </authorList>
    </citation>
    <scope>IDENTIFICATION</scope>
</reference>
<feature type="compositionally biased region" description="Basic residues" evidence="7">
    <location>
        <begin position="17"/>
        <end position="27"/>
    </location>
</feature>
<feature type="coiled-coil region" evidence="6">
    <location>
        <begin position="552"/>
        <end position="579"/>
    </location>
</feature>
<evidence type="ECO:0008006" key="11">
    <source>
        <dbReference type="Google" id="ProtNLM"/>
    </source>
</evidence>
<dbReference type="GO" id="GO:0046540">
    <property type="term" value="C:U4/U6 x U5 tri-snRNP complex"/>
    <property type="evidence" value="ECO:0007669"/>
    <property type="project" value="InterPro"/>
</dbReference>
<dbReference type="EMBL" id="AMQN01000334">
    <property type="status" value="NOT_ANNOTATED_CDS"/>
    <property type="molecule type" value="Genomic_DNA"/>
</dbReference>
<dbReference type="Proteomes" id="UP000014760">
    <property type="component" value="Unassembled WGS sequence"/>
</dbReference>
<dbReference type="GO" id="GO:0000481">
    <property type="term" value="P:maturation of 5S rRNA"/>
    <property type="evidence" value="ECO:0007669"/>
    <property type="project" value="TreeGrafter"/>
</dbReference>
<evidence type="ECO:0000256" key="4">
    <source>
        <dbReference type="ARBA" id="ARBA00023187"/>
    </source>
</evidence>
<dbReference type="HOGENOM" id="CLU_009379_3_0_1"/>
<reference evidence="8 10" key="2">
    <citation type="journal article" date="2013" name="Nature">
        <title>Insights into bilaterian evolution from three spiralian genomes.</title>
        <authorList>
            <person name="Simakov O."/>
            <person name="Marletaz F."/>
            <person name="Cho S.J."/>
            <person name="Edsinger-Gonzales E."/>
            <person name="Havlak P."/>
            <person name="Hellsten U."/>
            <person name="Kuo D.H."/>
            <person name="Larsson T."/>
            <person name="Lv J."/>
            <person name="Arendt D."/>
            <person name="Savage R."/>
            <person name="Osoegawa K."/>
            <person name="de Jong P."/>
            <person name="Grimwood J."/>
            <person name="Chapman J.A."/>
            <person name="Shapiro H."/>
            <person name="Aerts A."/>
            <person name="Otillar R.P."/>
            <person name="Terry A.Y."/>
            <person name="Boore J.L."/>
            <person name="Grigoriev I.V."/>
            <person name="Lindberg D.R."/>
            <person name="Seaver E.C."/>
            <person name="Weisblat D.A."/>
            <person name="Putnam N.H."/>
            <person name="Rokhsar D.S."/>
        </authorList>
    </citation>
    <scope>NUCLEOTIDE SEQUENCE</scope>
    <source>
        <strain evidence="8 10">I ESC-2004</strain>
    </source>
</reference>
<dbReference type="InterPro" id="IPR005011">
    <property type="entry name" value="SNU66/SART1"/>
</dbReference>
<evidence type="ECO:0000256" key="1">
    <source>
        <dbReference type="ARBA" id="ARBA00004123"/>
    </source>
</evidence>
<evidence type="ECO:0000256" key="7">
    <source>
        <dbReference type="SAM" id="MobiDB-lite"/>
    </source>
</evidence>
<sequence>MGSSKKHKEKDRDRDDKKRKRKHRSRSKSRDRDRKRDRREPREEEGRYRQEPSEDGEVEEHRREYDRGQGSHDTPQQYAGRQVVKDEPEESAFEEKQGGADLSLSVSETNKLRAKLGLKPLDTGDDAGTGDNDEQVTATKKEDVHVPAINLGKKRKEEALREKTAQAKQKRLYKEKLSKLKTLGESDSEEDTVSWVLKSRRIQTEKEEAAKRAKLLEEMDEEFGVGSLIEEEFGPTRRREYTSRDLKGIKVDHELDAFKEGKTVVLTLQDKGILDEDASDVLSSVNIMDDETAKRNLDNKKKRPDYNPYEGEEVDEYGMLKQREILGKYDEVLDGAKKQTFQLGSGGKYDAAHEKKMQDMRAAFKAKGETLSLPAPVVAKEFYSPNEMSEKFKKVKKKVRKIRKKPKVLTARDLAPLEGEHLGRRKGDTPIDKDIPKELIDKSGYIPGLDMDVDNHDPLDDSECEILGPEEDLTGVELEEDKAANELQMSLNKALKIKQKKRPDLNRLADRIVADEPDVDDEELSLNIRLNATSEFCRSLGEIPTYGQAGNREEEEDDLMDFEHELVEARRKHEKDEEANSGWHHVEIDDTAVEIKSEEKGVLDDEPVVNEGIAAALQLARKKGYLDHEITKQGKVNSNKHIDLEAKNYSIEDKSYNDVDDKYSRGKHSRYMGGGGGMEFKDKDGYKPEIKLEYVDDSGRNMTPKEAFRFLSHKFHGKGSGKKKTEKRMKKVEEEMLMKSMSSTDTPLNTVHLLLEKQKTEKTPYIVLSGSSKGGGALSK</sequence>
<comment type="subcellular location">
    <subcellularLocation>
        <location evidence="1">Nucleus</location>
    </subcellularLocation>
</comment>
<evidence type="ECO:0000256" key="5">
    <source>
        <dbReference type="ARBA" id="ARBA00023242"/>
    </source>
</evidence>
<evidence type="ECO:0000313" key="9">
    <source>
        <dbReference type="EnsemblMetazoa" id="CapteP182381"/>
    </source>
</evidence>
<accession>R7TRP9</accession>
<keyword evidence="6" id="KW-0175">Coiled coil</keyword>
<dbReference type="InterPro" id="IPR045347">
    <property type="entry name" value="HIND"/>
</dbReference>
<organism evidence="8">
    <name type="scientific">Capitella teleta</name>
    <name type="common">Polychaete worm</name>
    <dbReference type="NCBI Taxonomy" id="283909"/>
    <lineage>
        <taxon>Eukaryota</taxon>
        <taxon>Metazoa</taxon>
        <taxon>Spiralia</taxon>
        <taxon>Lophotrochozoa</taxon>
        <taxon>Annelida</taxon>
        <taxon>Polychaeta</taxon>
        <taxon>Sedentaria</taxon>
        <taxon>Scolecida</taxon>
        <taxon>Capitellidae</taxon>
        <taxon>Capitella</taxon>
    </lineage>
</organism>
<dbReference type="PANTHER" id="PTHR14152">
    <property type="entry name" value="SQUAMOUS CELL CARCINOMA ANTIGEN RECOGNISED BY CYTOTOXIC T LYMPHOCYTES"/>
    <property type="match status" value="1"/>
</dbReference>
<evidence type="ECO:0000313" key="8">
    <source>
        <dbReference type="EMBL" id="ELT94176.1"/>
    </source>
</evidence>
<dbReference type="AlphaFoldDB" id="R7TRP9"/>
<keyword evidence="10" id="KW-1185">Reference proteome</keyword>
<dbReference type="Pfam" id="PF19252">
    <property type="entry name" value="HIND"/>
    <property type="match status" value="1"/>
</dbReference>
<evidence type="ECO:0000313" key="10">
    <source>
        <dbReference type="Proteomes" id="UP000014760"/>
    </source>
</evidence>
<protein>
    <recommendedName>
        <fullName evidence="11">U4/U6.U5 tri-snRNP-associated protein 1</fullName>
    </recommendedName>
</protein>
<evidence type="ECO:0000256" key="2">
    <source>
        <dbReference type="ARBA" id="ARBA00006076"/>
    </source>
</evidence>
<dbReference type="OrthoDB" id="5583at2759"/>
<keyword evidence="5" id="KW-0539">Nucleus</keyword>